<dbReference type="AlphaFoldDB" id="A0AAV5SYI3"/>
<evidence type="ECO:0000313" key="3">
    <source>
        <dbReference type="EMBL" id="GMS88377.1"/>
    </source>
</evidence>
<feature type="coiled-coil region" evidence="1">
    <location>
        <begin position="143"/>
        <end position="170"/>
    </location>
</feature>
<feature type="region of interest" description="Disordered" evidence="2">
    <location>
        <begin position="174"/>
        <end position="210"/>
    </location>
</feature>
<comment type="caution">
    <text evidence="3">The sequence shown here is derived from an EMBL/GenBank/DDBJ whole genome shotgun (WGS) entry which is preliminary data.</text>
</comment>
<name>A0AAV5SYI3_9BILA</name>
<dbReference type="EMBL" id="BTSX01000003">
    <property type="protein sequence ID" value="GMS88377.1"/>
    <property type="molecule type" value="Genomic_DNA"/>
</dbReference>
<keyword evidence="4" id="KW-1185">Reference proteome</keyword>
<feature type="compositionally biased region" description="Polar residues" evidence="2">
    <location>
        <begin position="244"/>
        <end position="257"/>
    </location>
</feature>
<gene>
    <name evidence="3" type="ORF">PENTCL1PPCAC_10552</name>
</gene>
<reference evidence="3" key="1">
    <citation type="submission" date="2023-10" db="EMBL/GenBank/DDBJ databases">
        <title>Genome assembly of Pristionchus species.</title>
        <authorList>
            <person name="Yoshida K."/>
            <person name="Sommer R.J."/>
        </authorList>
    </citation>
    <scope>NUCLEOTIDE SEQUENCE</scope>
    <source>
        <strain evidence="3">RS0144</strain>
    </source>
</reference>
<sequence>KLFIFRNGKKERSEVNDNVVIVQHPNLDMNCTAYADDWNPTIYVAFSTEPELMILHAETLALETIPLPGILDIRHATSGQLIFNCASPGGSELRVGQLDPKYWMSKELLQMHLSKTAKELETVRLREGTALKELMKEIDEVAKKDFVKENQELRTRIDQLTKILAMVKMNEEIEKNKSENQNRKGNPEQLQRMKKKVQESSSENESKAIRKERDLLAARNAELEGKYRKALLPLGREIYEESPPSASYDQQASTVDNGQKAGIDQILQEPNQTKKKRNRNKKNKIATA</sequence>
<feature type="region of interest" description="Disordered" evidence="2">
    <location>
        <begin position="241"/>
        <end position="288"/>
    </location>
</feature>
<feature type="compositionally biased region" description="Basic residues" evidence="2">
    <location>
        <begin position="273"/>
        <end position="288"/>
    </location>
</feature>
<feature type="non-terminal residue" evidence="3">
    <location>
        <position position="1"/>
    </location>
</feature>
<proteinExistence type="predicted"/>
<organism evidence="3 4">
    <name type="scientific">Pristionchus entomophagus</name>
    <dbReference type="NCBI Taxonomy" id="358040"/>
    <lineage>
        <taxon>Eukaryota</taxon>
        <taxon>Metazoa</taxon>
        <taxon>Ecdysozoa</taxon>
        <taxon>Nematoda</taxon>
        <taxon>Chromadorea</taxon>
        <taxon>Rhabditida</taxon>
        <taxon>Rhabditina</taxon>
        <taxon>Diplogasteromorpha</taxon>
        <taxon>Diplogasteroidea</taxon>
        <taxon>Neodiplogasteridae</taxon>
        <taxon>Pristionchus</taxon>
    </lineage>
</organism>
<protein>
    <submittedName>
        <fullName evidence="3">Uncharacterized protein</fullName>
    </submittedName>
</protein>
<evidence type="ECO:0000313" key="4">
    <source>
        <dbReference type="Proteomes" id="UP001432027"/>
    </source>
</evidence>
<feature type="compositionally biased region" description="Basic and acidic residues" evidence="2">
    <location>
        <begin position="174"/>
        <end position="186"/>
    </location>
</feature>
<dbReference type="Proteomes" id="UP001432027">
    <property type="component" value="Unassembled WGS sequence"/>
</dbReference>
<accession>A0AAV5SYI3</accession>
<evidence type="ECO:0000256" key="1">
    <source>
        <dbReference type="SAM" id="Coils"/>
    </source>
</evidence>
<keyword evidence="1" id="KW-0175">Coiled coil</keyword>
<evidence type="ECO:0000256" key="2">
    <source>
        <dbReference type="SAM" id="MobiDB-lite"/>
    </source>
</evidence>